<gene>
    <name evidence="1" type="ORF">NQ318_012543</name>
</gene>
<accession>A0AAV8XEL5</accession>
<sequence length="321" mass="37591">YNSPTLCPSTFVNNELQSLLEDSPKNQDCTILVGDLNIYILAEDNDYTKDYLNILAENAFLSTINDITRPHNQTGTCIDHIFLNSKDELNFVLPFIIKTDITDHFTIAMQLVFPKRRNNPLATQIQYKTYIDMDKLKQAVSEINWESLYQLQNTELAAQYFVDNLKREIERYVLSKIKHIKTFLQPKQLKIIYNALVESHLTYGIIAWRAANKTCLNDIAVLQRRIFNEYPSNELYKELNILDIKQLFYYKVAVKIYAKKHTRLQLQHQYGTRSKETVIVVPKMNTARGQQSYEYLDPKIYNSIPELTNGLTLIRYERSKL</sequence>
<dbReference type="InterPro" id="IPR036691">
    <property type="entry name" value="Endo/exonu/phosph_ase_sf"/>
</dbReference>
<reference evidence="1" key="1">
    <citation type="journal article" date="2023" name="Insect Mol. Biol.">
        <title>Genome sequencing provides insights into the evolution of gene families encoding plant cell wall-degrading enzymes in longhorned beetles.</title>
        <authorList>
            <person name="Shin N.R."/>
            <person name="Okamura Y."/>
            <person name="Kirsch R."/>
            <person name="Pauchet Y."/>
        </authorList>
    </citation>
    <scope>NUCLEOTIDE SEQUENCE</scope>
    <source>
        <strain evidence="1">AMC_N1</strain>
    </source>
</reference>
<dbReference type="Gene3D" id="3.60.10.10">
    <property type="entry name" value="Endonuclease/exonuclease/phosphatase"/>
    <property type="match status" value="1"/>
</dbReference>
<protein>
    <recommendedName>
        <fullName evidence="3">Reverse transcriptase</fullName>
    </recommendedName>
</protein>
<dbReference type="AlphaFoldDB" id="A0AAV8XEL5"/>
<dbReference type="Proteomes" id="UP001162162">
    <property type="component" value="Unassembled WGS sequence"/>
</dbReference>
<dbReference type="SUPFAM" id="SSF56219">
    <property type="entry name" value="DNase I-like"/>
    <property type="match status" value="1"/>
</dbReference>
<dbReference type="PANTHER" id="PTHR33776:SF4">
    <property type="entry name" value="ENDONUCLEASE_EXONUCLEASE_PHOSPHATASE DOMAIN-CONTAINING PROTEIN"/>
    <property type="match status" value="1"/>
</dbReference>
<evidence type="ECO:0000313" key="1">
    <source>
        <dbReference type="EMBL" id="KAJ8936922.1"/>
    </source>
</evidence>
<comment type="caution">
    <text evidence="1">The sequence shown here is derived from an EMBL/GenBank/DDBJ whole genome shotgun (WGS) entry which is preliminary data.</text>
</comment>
<evidence type="ECO:0008006" key="3">
    <source>
        <dbReference type="Google" id="ProtNLM"/>
    </source>
</evidence>
<organism evidence="1 2">
    <name type="scientific">Aromia moschata</name>
    <dbReference type="NCBI Taxonomy" id="1265417"/>
    <lineage>
        <taxon>Eukaryota</taxon>
        <taxon>Metazoa</taxon>
        <taxon>Ecdysozoa</taxon>
        <taxon>Arthropoda</taxon>
        <taxon>Hexapoda</taxon>
        <taxon>Insecta</taxon>
        <taxon>Pterygota</taxon>
        <taxon>Neoptera</taxon>
        <taxon>Endopterygota</taxon>
        <taxon>Coleoptera</taxon>
        <taxon>Polyphaga</taxon>
        <taxon>Cucujiformia</taxon>
        <taxon>Chrysomeloidea</taxon>
        <taxon>Cerambycidae</taxon>
        <taxon>Cerambycinae</taxon>
        <taxon>Callichromatini</taxon>
        <taxon>Aromia</taxon>
    </lineage>
</organism>
<dbReference type="EMBL" id="JAPWTK010000702">
    <property type="protein sequence ID" value="KAJ8936922.1"/>
    <property type="molecule type" value="Genomic_DNA"/>
</dbReference>
<keyword evidence="2" id="KW-1185">Reference proteome</keyword>
<dbReference type="PANTHER" id="PTHR33776">
    <property type="entry name" value="ENDO/EXONUCLEASE/PHOSPHATASE DOMAIN-CONTAINING PROTEIN"/>
    <property type="match status" value="1"/>
</dbReference>
<evidence type="ECO:0000313" key="2">
    <source>
        <dbReference type="Proteomes" id="UP001162162"/>
    </source>
</evidence>
<proteinExistence type="predicted"/>
<feature type="non-terminal residue" evidence="1">
    <location>
        <position position="1"/>
    </location>
</feature>
<name>A0AAV8XEL5_9CUCU</name>